<dbReference type="PANTHER" id="PTHR21716">
    <property type="entry name" value="TRANSMEMBRANE PROTEIN"/>
    <property type="match status" value="1"/>
</dbReference>
<keyword evidence="3 6" id="KW-0812">Transmembrane</keyword>
<comment type="similarity">
    <text evidence="2">Belongs to the autoinducer-2 exporter (AI-2E) (TC 2.A.86) family.</text>
</comment>
<proteinExistence type="inferred from homology"/>
<keyword evidence="4 6" id="KW-1133">Transmembrane helix</keyword>
<dbReference type="PANTHER" id="PTHR21716:SF62">
    <property type="entry name" value="TRANSPORT PROTEIN YDBI-RELATED"/>
    <property type="match status" value="1"/>
</dbReference>
<feature type="transmembrane region" description="Helical" evidence="6">
    <location>
        <begin position="73"/>
        <end position="94"/>
    </location>
</feature>
<sequence>MREAGGSEDAAGGWRAEVAFLRRVLIVVAVLCLVLVLWWVREALLIAFAGVVVAVLLLALAKPLEARLGLSRTWSLLAVGLALGALIGLAGFLVGDQVQGQIAGLGEQLPRAVSVLEERFGIDIPPLEGMIQGGGQDGERGPGGMNASLIGTIAGHVAAAGRLVVSALSALVLVVVGGFFLAADPALYRRGAVKLVPESQQARVEDALLASGEAIRLWLGAQLVSMVIVGLLTGIGSWLVGLPSPLALGLFAGLVGVVPLVGAVVGAVPALILAAATGGSTLLWTAILFIGIQQVESNMIMPLVERRMVSLPPALILFAVVAVGLLFGVPGILLAAPMTVVAFVLVKKLYVRETLGQRTEVPGEDP</sequence>
<feature type="transmembrane region" description="Helical" evidence="6">
    <location>
        <begin position="272"/>
        <end position="295"/>
    </location>
</feature>
<keyword evidence="5 6" id="KW-0472">Membrane</keyword>
<dbReference type="EMBL" id="JAGIZB010000001">
    <property type="protein sequence ID" value="MBP0443319.1"/>
    <property type="molecule type" value="Genomic_DNA"/>
</dbReference>
<reference evidence="7 8" key="1">
    <citation type="submission" date="2021-03" db="EMBL/GenBank/DDBJ databases">
        <authorList>
            <person name="So Y."/>
        </authorList>
    </citation>
    <scope>NUCLEOTIDE SEQUENCE [LARGE SCALE GENOMIC DNA]</scope>
    <source>
        <strain evidence="7 8">SSH11</strain>
    </source>
</reference>
<evidence type="ECO:0000256" key="2">
    <source>
        <dbReference type="ARBA" id="ARBA00009773"/>
    </source>
</evidence>
<feature type="transmembrane region" description="Helical" evidence="6">
    <location>
        <begin position="44"/>
        <end position="61"/>
    </location>
</feature>
<feature type="transmembrane region" description="Helical" evidence="6">
    <location>
        <begin position="246"/>
        <end position="265"/>
    </location>
</feature>
<evidence type="ECO:0000256" key="3">
    <source>
        <dbReference type="ARBA" id="ARBA00022692"/>
    </source>
</evidence>
<evidence type="ECO:0000256" key="6">
    <source>
        <dbReference type="SAM" id="Phobius"/>
    </source>
</evidence>
<organism evidence="7 8">
    <name type="scientific">Pararoseomonas baculiformis</name>
    <dbReference type="NCBI Taxonomy" id="2820812"/>
    <lineage>
        <taxon>Bacteria</taxon>
        <taxon>Pseudomonadati</taxon>
        <taxon>Pseudomonadota</taxon>
        <taxon>Alphaproteobacteria</taxon>
        <taxon>Acetobacterales</taxon>
        <taxon>Acetobacteraceae</taxon>
        <taxon>Pararoseomonas</taxon>
    </lineage>
</organism>
<dbReference type="RefSeq" id="WP_209377529.1">
    <property type="nucleotide sequence ID" value="NZ_JAGIZB010000001.1"/>
</dbReference>
<feature type="transmembrane region" description="Helical" evidence="6">
    <location>
        <begin position="217"/>
        <end position="240"/>
    </location>
</feature>
<keyword evidence="8" id="KW-1185">Reference proteome</keyword>
<comment type="subcellular location">
    <subcellularLocation>
        <location evidence="1">Membrane</location>
        <topology evidence="1">Multi-pass membrane protein</topology>
    </subcellularLocation>
</comment>
<evidence type="ECO:0000313" key="7">
    <source>
        <dbReference type="EMBL" id="MBP0443319.1"/>
    </source>
</evidence>
<dbReference type="InterPro" id="IPR002549">
    <property type="entry name" value="AI-2E-like"/>
</dbReference>
<evidence type="ECO:0000256" key="5">
    <source>
        <dbReference type="ARBA" id="ARBA00023136"/>
    </source>
</evidence>
<feature type="transmembrane region" description="Helical" evidence="6">
    <location>
        <begin position="315"/>
        <end position="346"/>
    </location>
</feature>
<gene>
    <name evidence="7" type="ORF">J8J14_00885</name>
</gene>
<evidence type="ECO:0000256" key="1">
    <source>
        <dbReference type="ARBA" id="ARBA00004141"/>
    </source>
</evidence>
<feature type="transmembrane region" description="Helical" evidence="6">
    <location>
        <begin position="20"/>
        <end position="38"/>
    </location>
</feature>
<feature type="transmembrane region" description="Helical" evidence="6">
    <location>
        <begin position="163"/>
        <end position="183"/>
    </location>
</feature>
<evidence type="ECO:0000256" key="4">
    <source>
        <dbReference type="ARBA" id="ARBA00022989"/>
    </source>
</evidence>
<protein>
    <submittedName>
        <fullName evidence="7">AI-2E family transporter</fullName>
    </submittedName>
</protein>
<accession>A0ABS4AAK0</accession>
<dbReference type="Pfam" id="PF01594">
    <property type="entry name" value="AI-2E_transport"/>
    <property type="match status" value="1"/>
</dbReference>
<dbReference type="Proteomes" id="UP000681594">
    <property type="component" value="Unassembled WGS sequence"/>
</dbReference>
<name>A0ABS4AAK0_9PROT</name>
<comment type="caution">
    <text evidence="7">The sequence shown here is derived from an EMBL/GenBank/DDBJ whole genome shotgun (WGS) entry which is preliminary data.</text>
</comment>
<evidence type="ECO:0000313" key="8">
    <source>
        <dbReference type="Proteomes" id="UP000681594"/>
    </source>
</evidence>